<dbReference type="EMBL" id="AMEQ01000017">
    <property type="protein sequence ID" value="EKY02393.1"/>
    <property type="molecule type" value="Genomic_DNA"/>
</dbReference>
<feature type="compositionally biased region" description="Polar residues" evidence="1">
    <location>
        <begin position="79"/>
        <end position="89"/>
    </location>
</feature>
<reference evidence="2 3" key="1">
    <citation type="submission" date="2012-05" db="EMBL/GenBank/DDBJ databases">
        <authorList>
            <person name="Weinstock G."/>
            <person name="Sodergren E."/>
            <person name="Lobos E.A."/>
            <person name="Fulton L."/>
            <person name="Fulton R."/>
            <person name="Courtney L."/>
            <person name="Fronick C."/>
            <person name="O'Laughlin M."/>
            <person name="Godfrey J."/>
            <person name="Wilson R.M."/>
            <person name="Miner T."/>
            <person name="Farmer C."/>
            <person name="Delehaunty K."/>
            <person name="Cordes M."/>
            <person name="Minx P."/>
            <person name="Tomlinson C."/>
            <person name="Chen J."/>
            <person name="Wollam A."/>
            <person name="Pepin K.H."/>
            <person name="Bhonagiri V."/>
            <person name="Zhang X."/>
            <person name="Suruliraj S."/>
            <person name="Warren W."/>
            <person name="Mitreva M."/>
            <person name="Mardis E.R."/>
            <person name="Wilson R.K."/>
        </authorList>
    </citation>
    <scope>NUCLEOTIDE SEQUENCE [LARGE SCALE GENOMIC DNA]</scope>
    <source>
        <strain evidence="2 3">F0037</strain>
    </source>
</reference>
<dbReference type="Proteomes" id="UP000010408">
    <property type="component" value="Unassembled WGS sequence"/>
</dbReference>
<evidence type="ECO:0000313" key="3">
    <source>
        <dbReference type="Proteomes" id="UP000010408"/>
    </source>
</evidence>
<organism evidence="2 3">
    <name type="scientific">Porphyromonas catoniae F0037</name>
    <dbReference type="NCBI Taxonomy" id="1127696"/>
    <lineage>
        <taxon>Bacteria</taxon>
        <taxon>Pseudomonadati</taxon>
        <taxon>Bacteroidota</taxon>
        <taxon>Bacteroidia</taxon>
        <taxon>Bacteroidales</taxon>
        <taxon>Porphyromonadaceae</taxon>
        <taxon>Porphyromonas</taxon>
    </lineage>
</organism>
<accession>L1NG90</accession>
<dbReference type="PATRIC" id="fig|1127696.3.peg.411"/>
<dbReference type="RefSeq" id="WP_005468642.1">
    <property type="nucleotide sequence ID" value="NZ_KB291043.1"/>
</dbReference>
<comment type="caution">
    <text evidence="2">The sequence shown here is derived from an EMBL/GenBank/DDBJ whole genome shotgun (WGS) entry which is preliminary data.</text>
</comment>
<name>L1NG90_9PORP</name>
<feature type="compositionally biased region" description="Basic and acidic residues" evidence="1">
    <location>
        <begin position="90"/>
        <end position="99"/>
    </location>
</feature>
<dbReference type="STRING" id="1127696.HMPREF9134_00469"/>
<evidence type="ECO:0000256" key="1">
    <source>
        <dbReference type="SAM" id="MobiDB-lite"/>
    </source>
</evidence>
<evidence type="ECO:0000313" key="2">
    <source>
        <dbReference type="EMBL" id="EKY02393.1"/>
    </source>
</evidence>
<feature type="region of interest" description="Disordered" evidence="1">
    <location>
        <begin position="57"/>
        <end position="99"/>
    </location>
</feature>
<gene>
    <name evidence="2" type="ORF">HMPREF9134_00469</name>
</gene>
<dbReference type="AlphaFoldDB" id="L1NG90"/>
<dbReference type="HOGENOM" id="CLU_1255003_0_0_10"/>
<protein>
    <submittedName>
        <fullName evidence="2">Uncharacterized protein</fullName>
    </submittedName>
</protein>
<proteinExistence type="predicted"/>
<sequence length="220" mass="24600">MKLSKEEAMLLESDPQAFLIKAYISAFPKASIRHISEALSIPKTKVHRCLSGTPFGTANGTAKPLQPKGKIAERGTPFGTANGTVPTAQEQEKKEARPTTKMRETFNEFYMQVTGESFYWSAKEMQALKDIYAKIEFSLKSKHRGYGTEDILAAFPGLLQCISDPWILQHLSPAIISSKYNEIISSYRTRRIAPRTATEAKQENLSQLAQMRKAIEDGIK</sequence>